<sequence length="238" mass="25820">MSEAPASAAVQGLREPIAASHAIQTGSLVPLAVDSKFESGSRRTERESTMKDAYERRALLLHLGDVLHAVNRLMICSADKQTLHEAMAANASLEGLTLLMHVSPSMTTRDFVERAAAAFQSWPEELLALELNREQLARTVRQALFAGNVQGWQAYVASLREAVAWFGKGVDPVEASPAGEAGASGDPEQPDRAAPDIDGTRPDAGDIERDGAAQKQTSRASVEDDRRFYPSWPWKPEV</sequence>
<evidence type="ECO:0000256" key="1">
    <source>
        <dbReference type="SAM" id="MobiDB-lite"/>
    </source>
</evidence>
<feature type="compositionally biased region" description="Low complexity" evidence="1">
    <location>
        <begin position="175"/>
        <end position="187"/>
    </location>
</feature>
<protein>
    <recommendedName>
        <fullName evidence="4">Phasin domain-containing protein</fullName>
    </recommendedName>
</protein>
<organism evidence="2 3">
    <name type="scientific">Paraburkholderia strydomiana</name>
    <dbReference type="NCBI Taxonomy" id="1245417"/>
    <lineage>
        <taxon>Bacteria</taxon>
        <taxon>Pseudomonadati</taxon>
        <taxon>Pseudomonadota</taxon>
        <taxon>Betaproteobacteria</taxon>
        <taxon>Burkholderiales</taxon>
        <taxon>Burkholderiaceae</taxon>
        <taxon>Paraburkholderia</taxon>
    </lineage>
</organism>
<dbReference type="RefSeq" id="WP_408156141.1">
    <property type="nucleotide sequence ID" value="NZ_JAQQCL010000026.1"/>
</dbReference>
<evidence type="ECO:0000313" key="3">
    <source>
        <dbReference type="Proteomes" id="UP001629392"/>
    </source>
</evidence>
<proteinExistence type="predicted"/>
<feature type="region of interest" description="Disordered" evidence="1">
    <location>
        <begin position="175"/>
        <end position="238"/>
    </location>
</feature>
<name>A0ABW9EM13_9BURK</name>
<reference evidence="2 3" key="1">
    <citation type="journal article" date="2024" name="Chem. Sci.">
        <title>Discovery of megapolipeptins by genome mining of a Burkholderiales bacteria collection.</title>
        <authorList>
            <person name="Paulo B.S."/>
            <person name="Recchia M.J.J."/>
            <person name="Lee S."/>
            <person name="Fergusson C.H."/>
            <person name="Romanowski S.B."/>
            <person name="Hernandez A."/>
            <person name="Krull N."/>
            <person name="Liu D.Y."/>
            <person name="Cavanagh H."/>
            <person name="Bos A."/>
            <person name="Gray C.A."/>
            <person name="Murphy B.T."/>
            <person name="Linington R.G."/>
            <person name="Eustaquio A.S."/>
        </authorList>
    </citation>
    <scope>NUCLEOTIDE SEQUENCE [LARGE SCALE GENOMIC DNA]</scope>
    <source>
        <strain evidence="2 3">RL17-350-BIC-E</strain>
    </source>
</reference>
<feature type="compositionally biased region" description="Basic and acidic residues" evidence="1">
    <location>
        <begin position="189"/>
        <end position="212"/>
    </location>
</feature>
<comment type="caution">
    <text evidence="2">The sequence shown here is derived from an EMBL/GenBank/DDBJ whole genome shotgun (WGS) entry which is preliminary data.</text>
</comment>
<dbReference type="Proteomes" id="UP001629392">
    <property type="component" value="Unassembled WGS sequence"/>
</dbReference>
<gene>
    <name evidence="2" type="ORF">PQQ73_27360</name>
</gene>
<accession>A0ABW9EM13</accession>
<evidence type="ECO:0008006" key="4">
    <source>
        <dbReference type="Google" id="ProtNLM"/>
    </source>
</evidence>
<evidence type="ECO:0000313" key="2">
    <source>
        <dbReference type="EMBL" id="MFM0720042.1"/>
    </source>
</evidence>
<dbReference type="EMBL" id="JAQQCL010000026">
    <property type="protein sequence ID" value="MFM0720042.1"/>
    <property type="molecule type" value="Genomic_DNA"/>
</dbReference>
<keyword evidence="3" id="KW-1185">Reference proteome</keyword>